<protein>
    <submittedName>
        <fullName evidence="2">Uncharacterized protein</fullName>
    </submittedName>
</protein>
<name>A0A6I8LYZ2_9PSEU</name>
<evidence type="ECO:0000313" key="3">
    <source>
        <dbReference type="Proteomes" id="UP000399805"/>
    </source>
</evidence>
<sequence>MTEPIRPDPRHPGTPDRTYPYASGQRWTTRCLAGSGW</sequence>
<evidence type="ECO:0000256" key="1">
    <source>
        <dbReference type="SAM" id="MobiDB-lite"/>
    </source>
</evidence>
<organism evidence="2 3">
    <name type="scientific">Amycolatopsis camponoti</name>
    <dbReference type="NCBI Taxonomy" id="2606593"/>
    <lineage>
        <taxon>Bacteria</taxon>
        <taxon>Bacillati</taxon>
        <taxon>Actinomycetota</taxon>
        <taxon>Actinomycetes</taxon>
        <taxon>Pseudonocardiales</taxon>
        <taxon>Pseudonocardiaceae</taxon>
        <taxon>Amycolatopsis</taxon>
    </lineage>
</organism>
<dbReference type="Proteomes" id="UP000399805">
    <property type="component" value="Unassembled WGS sequence"/>
</dbReference>
<reference evidence="2 3" key="1">
    <citation type="submission" date="2019-09" db="EMBL/GenBank/DDBJ databases">
        <authorList>
            <person name="Leyn A S."/>
        </authorList>
    </citation>
    <scope>NUCLEOTIDE SEQUENCE [LARGE SCALE GENOMIC DNA]</scope>
    <source>
        <strain evidence="2">AA231_1</strain>
    </source>
</reference>
<gene>
    <name evidence="2" type="ORF">AA23TX_06794</name>
</gene>
<feature type="compositionally biased region" description="Basic and acidic residues" evidence="1">
    <location>
        <begin position="1"/>
        <end position="14"/>
    </location>
</feature>
<keyword evidence="3" id="KW-1185">Reference proteome</keyword>
<accession>A0A6I8LYZ2</accession>
<dbReference type="EMBL" id="CABVGP010000002">
    <property type="protein sequence ID" value="VVJ21777.1"/>
    <property type="molecule type" value="Genomic_DNA"/>
</dbReference>
<dbReference type="AlphaFoldDB" id="A0A6I8LYZ2"/>
<proteinExistence type="predicted"/>
<feature type="region of interest" description="Disordered" evidence="1">
    <location>
        <begin position="1"/>
        <end position="22"/>
    </location>
</feature>
<evidence type="ECO:0000313" key="2">
    <source>
        <dbReference type="EMBL" id="VVJ21777.1"/>
    </source>
</evidence>